<dbReference type="InterPro" id="IPR027417">
    <property type="entry name" value="P-loop_NTPase"/>
</dbReference>
<dbReference type="KEGG" id="cchl:FPL14_14370"/>
<dbReference type="GO" id="GO:0015087">
    <property type="term" value="F:cobalt ion transmembrane transporter activity"/>
    <property type="evidence" value="ECO:0007669"/>
    <property type="project" value="UniProtKB-ARBA"/>
</dbReference>
<dbReference type="Pfam" id="PF00005">
    <property type="entry name" value="ABC_tran"/>
    <property type="match status" value="1"/>
</dbReference>
<keyword evidence="13" id="KW-1185">Reference proteome</keyword>
<dbReference type="Gene3D" id="3.40.50.300">
    <property type="entry name" value="P-loop containing nucleotide triphosphate hydrolases"/>
    <property type="match status" value="1"/>
</dbReference>
<evidence type="ECO:0000259" key="11">
    <source>
        <dbReference type="PROSITE" id="PS50893"/>
    </source>
</evidence>
<sequence>MKALNGVSFDIPVGSKVALMGPNGAGKSTLISLLNGLELSQSGEVRLFGETVKRDNGDRLRRRVGVVYQDPDDQIFSTSVEEDVAFGPRNLGLPAEEVEERVDSALASVGMLEMKRRSPFELSYGQKRRVAIAGVLAMRPDFIILDEPMSFLDPKGRDELQALLDSMRMKGMTILIATHDVDFAAEWADQVLLLKDGKLLASGTTDLLFDDELIEQASLHLPRLARPFRLLQGAEEHRPRSVKQAAQMIWRLIMKGMPDLDNRGDDYEAMQHPAGIKRFPPS</sequence>
<evidence type="ECO:0000256" key="9">
    <source>
        <dbReference type="ARBA" id="ARBA00025157"/>
    </source>
</evidence>
<dbReference type="GO" id="GO:0042626">
    <property type="term" value="F:ATPase-coupled transmembrane transporter activity"/>
    <property type="evidence" value="ECO:0007669"/>
    <property type="project" value="TreeGrafter"/>
</dbReference>
<dbReference type="PANTHER" id="PTHR43553">
    <property type="entry name" value="HEAVY METAL TRANSPORTER"/>
    <property type="match status" value="1"/>
</dbReference>
<keyword evidence="3 10" id="KW-0813">Transport</keyword>
<accession>A0A7G5BZ63</accession>
<comment type="subcellular location">
    <subcellularLocation>
        <location evidence="1 10">Cell membrane</location>
        <topology evidence="1 10">Peripheral membrane protein</topology>
    </subcellularLocation>
</comment>
<dbReference type="NCBIfam" id="TIGR01166">
    <property type="entry name" value="cbiO"/>
    <property type="match status" value="1"/>
</dbReference>
<dbReference type="InterPro" id="IPR050095">
    <property type="entry name" value="ECF_ABC_transporter_ATP-bd"/>
</dbReference>
<reference evidence="12 13" key="1">
    <citation type="submission" date="2019-07" db="EMBL/GenBank/DDBJ databases">
        <authorList>
            <person name="Kim J.K."/>
            <person name="Cheong H.-M."/>
            <person name="Choi Y."/>
            <person name="Hwang K.J."/>
            <person name="Lee S."/>
            <person name="Choi C."/>
        </authorList>
    </citation>
    <scope>NUCLEOTIDE SEQUENCE [LARGE SCALE GENOMIC DNA]</scope>
    <source>
        <strain evidence="12 13">KS 22</strain>
    </source>
</reference>
<gene>
    <name evidence="12" type="ORF">FPL14_14370</name>
</gene>
<dbReference type="InterPro" id="IPR005876">
    <property type="entry name" value="Co_trans_ATP-bd"/>
</dbReference>
<dbReference type="PANTHER" id="PTHR43553:SF24">
    <property type="entry name" value="ENERGY-COUPLING FACTOR TRANSPORTER ATP-BINDING PROTEIN ECFA1"/>
    <property type="match status" value="1"/>
</dbReference>
<evidence type="ECO:0000256" key="7">
    <source>
        <dbReference type="ARBA" id="ARBA00022967"/>
    </source>
</evidence>
<evidence type="ECO:0000256" key="3">
    <source>
        <dbReference type="ARBA" id="ARBA00022448"/>
    </source>
</evidence>
<feature type="domain" description="ABC transporter" evidence="11">
    <location>
        <begin position="1"/>
        <end position="221"/>
    </location>
</feature>
<evidence type="ECO:0000256" key="6">
    <source>
        <dbReference type="ARBA" id="ARBA00022840"/>
    </source>
</evidence>
<evidence type="ECO:0000313" key="12">
    <source>
        <dbReference type="EMBL" id="QMV42247.1"/>
    </source>
</evidence>
<dbReference type="InterPro" id="IPR003593">
    <property type="entry name" value="AAA+_ATPase"/>
</dbReference>
<evidence type="ECO:0000256" key="4">
    <source>
        <dbReference type="ARBA" id="ARBA00022475"/>
    </source>
</evidence>
<dbReference type="InterPro" id="IPR017871">
    <property type="entry name" value="ABC_transporter-like_CS"/>
</dbReference>
<proteinExistence type="inferred from homology"/>
<dbReference type="Proteomes" id="UP000515679">
    <property type="component" value="Chromosome"/>
</dbReference>
<keyword evidence="5 10" id="KW-0547">Nucleotide-binding</keyword>
<dbReference type="FunFam" id="3.40.50.300:FF:000224">
    <property type="entry name" value="Energy-coupling factor transporter ATP-binding protein EcfA"/>
    <property type="match status" value="1"/>
</dbReference>
<keyword evidence="8 10" id="KW-0472">Membrane</keyword>
<comment type="function">
    <text evidence="10">Part of an ABC transporter complex. Responsible for energy coupling to the transport system.</text>
</comment>
<dbReference type="AlphaFoldDB" id="A0A7G5BZ63"/>
<dbReference type="SUPFAM" id="SSF52540">
    <property type="entry name" value="P-loop containing nucleoside triphosphate hydrolases"/>
    <property type="match status" value="1"/>
</dbReference>
<evidence type="ECO:0000256" key="5">
    <source>
        <dbReference type="ARBA" id="ARBA00022741"/>
    </source>
</evidence>
<dbReference type="InterPro" id="IPR003439">
    <property type="entry name" value="ABC_transporter-like_ATP-bd"/>
</dbReference>
<organism evidence="12 13">
    <name type="scientific">Cohnella cholangitidis</name>
    <dbReference type="NCBI Taxonomy" id="2598458"/>
    <lineage>
        <taxon>Bacteria</taxon>
        <taxon>Bacillati</taxon>
        <taxon>Bacillota</taxon>
        <taxon>Bacilli</taxon>
        <taxon>Bacillales</taxon>
        <taxon>Paenibacillaceae</taxon>
        <taxon>Cohnella</taxon>
    </lineage>
</organism>
<name>A0A7G5BZ63_9BACL</name>
<comment type="similarity">
    <text evidence="2 10">Belongs to the ABC transporter superfamily.</text>
</comment>
<dbReference type="GO" id="GO:0005524">
    <property type="term" value="F:ATP binding"/>
    <property type="evidence" value="ECO:0007669"/>
    <property type="project" value="UniProtKB-UniRule"/>
</dbReference>
<dbReference type="PROSITE" id="PS00211">
    <property type="entry name" value="ABC_TRANSPORTER_1"/>
    <property type="match status" value="1"/>
</dbReference>
<keyword evidence="4 10" id="KW-1003">Cell membrane</keyword>
<keyword evidence="6 10" id="KW-0067">ATP-binding</keyword>
<dbReference type="GO" id="GO:0043190">
    <property type="term" value="C:ATP-binding cassette (ABC) transporter complex"/>
    <property type="evidence" value="ECO:0007669"/>
    <property type="project" value="TreeGrafter"/>
</dbReference>
<evidence type="ECO:0000256" key="10">
    <source>
        <dbReference type="RuleBase" id="RU364103"/>
    </source>
</evidence>
<evidence type="ECO:0000256" key="1">
    <source>
        <dbReference type="ARBA" id="ARBA00004202"/>
    </source>
</evidence>
<dbReference type="PROSITE" id="PS50893">
    <property type="entry name" value="ABC_TRANSPORTER_2"/>
    <property type="match status" value="1"/>
</dbReference>
<dbReference type="CDD" id="cd03225">
    <property type="entry name" value="ABC_cobalt_CbiO_domain1"/>
    <property type="match status" value="1"/>
</dbReference>
<keyword evidence="7" id="KW-1278">Translocase</keyword>
<dbReference type="InterPro" id="IPR015856">
    <property type="entry name" value="ABC_transpr_CbiO/EcfA_su"/>
</dbReference>
<dbReference type="SMART" id="SM00382">
    <property type="entry name" value="AAA"/>
    <property type="match status" value="1"/>
</dbReference>
<comment type="function">
    <text evidence="9">Probably part of an ABC transporter complex. Responsible for energy coupling to the transport system.</text>
</comment>
<dbReference type="GO" id="GO:0016887">
    <property type="term" value="F:ATP hydrolysis activity"/>
    <property type="evidence" value="ECO:0007669"/>
    <property type="project" value="InterPro"/>
</dbReference>
<evidence type="ECO:0000313" key="13">
    <source>
        <dbReference type="Proteomes" id="UP000515679"/>
    </source>
</evidence>
<dbReference type="EMBL" id="CP041969">
    <property type="protein sequence ID" value="QMV42247.1"/>
    <property type="molecule type" value="Genomic_DNA"/>
</dbReference>
<protein>
    <recommendedName>
        <fullName evidence="10">ABC transporter ATP-binding protein</fullName>
    </recommendedName>
</protein>
<evidence type="ECO:0000256" key="8">
    <source>
        <dbReference type="ARBA" id="ARBA00023136"/>
    </source>
</evidence>
<evidence type="ECO:0000256" key="2">
    <source>
        <dbReference type="ARBA" id="ARBA00005417"/>
    </source>
</evidence>